<dbReference type="GO" id="GO:0018580">
    <property type="term" value="F:nitronate monooxygenase activity"/>
    <property type="evidence" value="ECO:0007669"/>
    <property type="project" value="InterPro"/>
</dbReference>
<gene>
    <name evidence="8" type="ORF">DB88DRAFT_89055</name>
</gene>
<comment type="cofactor">
    <cofactor evidence="1">
        <name>FMN</name>
        <dbReference type="ChEBI" id="CHEBI:58210"/>
    </cofactor>
</comment>
<dbReference type="Gene3D" id="3.20.20.70">
    <property type="entry name" value="Aldolase class I"/>
    <property type="match status" value="1"/>
</dbReference>
<dbReference type="InterPro" id="IPR013785">
    <property type="entry name" value="Aldolase_TIM"/>
</dbReference>
<dbReference type="SUPFAM" id="SSF51412">
    <property type="entry name" value="Inosine monophosphate dehydrogenase (IMPDH)"/>
    <property type="match status" value="1"/>
</dbReference>
<evidence type="ECO:0000256" key="2">
    <source>
        <dbReference type="ARBA" id="ARBA00009881"/>
    </source>
</evidence>
<dbReference type="PANTHER" id="PTHR42747:SF3">
    <property type="entry name" value="NITRONATE MONOOXYGENASE-RELATED"/>
    <property type="match status" value="1"/>
</dbReference>
<dbReference type="AlphaFoldDB" id="A0AAD9CT98"/>
<evidence type="ECO:0000256" key="1">
    <source>
        <dbReference type="ARBA" id="ARBA00001917"/>
    </source>
</evidence>
<comment type="similarity">
    <text evidence="2">Belongs to the nitronate monooxygenase family. NMO class I subfamily.</text>
</comment>
<dbReference type="InterPro" id="IPR004136">
    <property type="entry name" value="NMO"/>
</dbReference>
<keyword evidence="9" id="KW-1185">Reference proteome</keyword>
<keyword evidence="5" id="KW-0547">Nucleotide-binding</keyword>
<dbReference type="Pfam" id="PF03060">
    <property type="entry name" value="NMO"/>
    <property type="match status" value="1"/>
</dbReference>
<evidence type="ECO:0000313" key="8">
    <source>
        <dbReference type="EMBL" id="KAK1921112.1"/>
    </source>
</evidence>
<evidence type="ECO:0000256" key="3">
    <source>
        <dbReference type="ARBA" id="ARBA00022630"/>
    </source>
</evidence>
<sequence length="346" mass="36423">MSILRQLNVRLPIVQAPMAGTSTPQMAAAVSNAGGLGSIALGAGDASAAQEAIRRVRQLTDKAFNVNLFVHRPAVSEPDVCRNWIDHLRPTFESLDAQPPESLKEIYKTFDGYQDMLDILLANQLPLVSFHFGLPSPEFIAALKSKGTKLFASVTSLEEAKQAEEAGIDCLVAQGYEAGGHRGVFDDKGADDQLSTFALVQLLVAHSSLPVIAAGGIMTGQGIRAVLGLGAIAAQLGTAFVLTSESAADEAYRAAMRSTAARHTVMTAAISGRPARCLANKFTSLPVVGRIPDYPLTYDIGKALNAAAKAKGDGGYGAQWAGQGAPLAREMSCEDLIKTLEREMGA</sequence>
<protein>
    <submittedName>
        <fullName evidence="8">2-nitropropane dioxygenase NPD</fullName>
    </submittedName>
</protein>
<keyword evidence="3" id="KW-0285">Flavoprotein</keyword>
<dbReference type="PANTHER" id="PTHR42747">
    <property type="entry name" value="NITRONATE MONOOXYGENASE-RELATED"/>
    <property type="match status" value="1"/>
</dbReference>
<dbReference type="CDD" id="cd04730">
    <property type="entry name" value="NPD_like"/>
    <property type="match status" value="1"/>
</dbReference>
<dbReference type="EMBL" id="JAODAN010000011">
    <property type="protein sequence ID" value="KAK1921112.1"/>
    <property type="molecule type" value="Genomic_DNA"/>
</dbReference>
<dbReference type="GO" id="GO:0000166">
    <property type="term" value="F:nucleotide binding"/>
    <property type="evidence" value="ECO:0007669"/>
    <property type="project" value="UniProtKB-KW"/>
</dbReference>
<comment type="caution">
    <text evidence="8">The sequence shown here is derived from an EMBL/GenBank/DDBJ whole genome shotgun (WGS) entry which is preliminary data.</text>
</comment>
<evidence type="ECO:0000256" key="7">
    <source>
        <dbReference type="ARBA" id="ARBA00023033"/>
    </source>
</evidence>
<dbReference type="FunFam" id="3.20.20.70:FF:000154">
    <property type="entry name" value="Probable nitronate monooxygenase"/>
    <property type="match status" value="1"/>
</dbReference>
<proteinExistence type="inferred from homology"/>
<dbReference type="Proteomes" id="UP001182556">
    <property type="component" value="Unassembled WGS sequence"/>
</dbReference>
<evidence type="ECO:0000256" key="6">
    <source>
        <dbReference type="ARBA" id="ARBA00023002"/>
    </source>
</evidence>
<keyword evidence="7" id="KW-0503">Monooxygenase</keyword>
<dbReference type="GO" id="GO:0051213">
    <property type="term" value="F:dioxygenase activity"/>
    <property type="evidence" value="ECO:0007669"/>
    <property type="project" value="UniProtKB-KW"/>
</dbReference>
<accession>A0AAD9CT98</accession>
<keyword evidence="8" id="KW-0223">Dioxygenase</keyword>
<keyword evidence="6" id="KW-0560">Oxidoreductase</keyword>
<evidence type="ECO:0000313" key="9">
    <source>
        <dbReference type="Proteomes" id="UP001182556"/>
    </source>
</evidence>
<reference evidence="8" key="1">
    <citation type="submission" date="2023-02" db="EMBL/GenBank/DDBJ databases">
        <title>Identification and recombinant expression of a fungal hydrolase from Papiliotrema laurentii that hydrolyzes apple cutin and clears colloidal polyester polyurethane.</title>
        <authorList>
            <consortium name="DOE Joint Genome Institute"/>
            <person name="Roman V.A."/>
            <person name="Bojanowski C."/>
            <person name="Crable B.R."/>
            <person name="Wagner D.N."/>
            <person name="Hung C.S."/>
            <person name="Nadeau L.J."/>
            <person name="Schratz L."/>
            <person name="Haridas S."/>
            <person name="Pangilinan J."/>
            <person name="Lipzen A."/>
            <person name="Na H."/>
            <person name="Yan M."/>
            <person name="Ng V."/>
            <person name="Grigoriev I.V."/>
            <person name="Spatafora J.W."/>
            <person name="Barlow D."/>
            <person name="Biffinger J."/>
            <person name="Kelley-Loughnane N."/>
            <person name="Varaljay V.A."/>
            <person name="Crookes-Goodson W.J."/>
        </authorList>
    </citation>
    <scope>NUCLEOTIDE SEQUENCE</scope>
    <source>
        <strain evidence="8">5307AH</strain>
    </source>
</reference>
<evidence type="ECO:0000256" key="4">
    <source>
        <dbReference type="ARBA" id="ARBA00022643"/>
    </source>
</evidence>
<organism evidence="8 9">
    <name type="scientific">Papiliotrema laurentii</name>
    <name type="common">Cryptococcus laurentii</name>
    <dbReference type="NCBI Taxonomy" id="5418"/>
    <lineage>
        <taxon>Eukaryota</taxon>
        <taxon>Fungi</taxon>
        <taxon>Dikarya</taxon>
        <taxon>Basidiomycota</taxon>
        <taxon>Agaricomycotina</taxon>
        <taxon>Tremellomycetes</taxon>
        <taxon>Tremellales</taxon>
        <taxon>Rhynchogastremaceae</taxon>
        <taxon>Papiliotrema</taxon>
    </lineage>
</organism>
<keyword evidence="4" id="KW-0288">FMN</keyword>
<name>A0AAD9CT98_PAPLA</name>
<evidence type="ECO:0000256" key="5">
    <source>
        <dbReference type="ARBA" id="ARBA00022741"/>
    </source>
</evidence>